<gene>
    <name evidence="1" type="ORF">SAMN03080601_03290</name>
</gene>
<organism evidence="1 2">
    <name type="scientific">Alkalitalea saponilacus</name>
    <dbReference type="NCBI Taxonomy" id="889453"/>
    <lineage>
        <taxon>Bacteria</taxon>
        <taxon>Pseudomonadati</taxon>
        <taxon>Bacteroidota</taxon>
        <taxon>Bacteroidia</taxon>
        <taxon>Marinilabiliales</taxon>
        <taxon>Marinilabiliaceae</taxon>
        <taxon>Alkalitalea</taxon>
    </lineage>
</organism>
<keyword evidence="2" id="KW-1185">Reference proteome</keyword>
<evidence type="ECO:0000313" key="1">
    <source>
        <dbReference type="EMBL" id="SKC24002.1"/>
    </source>
</evidence>
<protein>
    <submittedName>
        <fullName evidence="1">Uncharacterized protein</fullName>
    </submittedName>
</protein>
<name>A0A1T5HTP1_9BACT</name>
<dbReference type="EMBL" id="FUYV01000025">
    <property type="protein sequence ID" value="SKC24002.1"/>
    <property type="molecule type" value="Genomic_DNA"/>
</dbReference>
<dbReference type="RefSeq" id="WP_143255091.1">
    <property type="nucleotide sequence ID" value="NZ_CP021904.1"/>
</dbReference>
<evidence type="ECO:0000313" key="2">
    <source>
        <dbReference type="Proteomes" id="UP000191055"/>
    </source>
</evidence>
<dbReference type="OrthoDB" id="5381604at2"/>
<accession>A0A1T5HTP1</accession>
<proteinExistence type="predicted"/>
<sequence length="126" mass="14283">MKKAAFYFYSHITSFKYSQLVKYGSAALSEENKIHNLSTQFAYLCRAGYSDPTWIGSVYEYNIYSGVMNPQEIATRAADFPFYVSSDATLFDLKVDDITIDNFDANTLEYTMILTNDITESPEVTG</sequence>
<dbReference type="AlphaFoldDB" id="A0A1T5HTP1"/>
<dbReference type="Proteomes" id="UP000191055">
    <property type="component" value="Unassembled WGS sequence"/>
</dbReference>
<reference evidence="1 2" key="1">
    <citation type="submission" date="2017-02" db="EMBL/GenBank/DDBJ databases">
        <authorList>
            <person name="Peterson S.W."/>
        </authorList>
    </citation>
    <scope>NUCLEOTIDE SEQUENCE [LARGE SCALE GENOMIC DNA]</scope>
    <source>
        <strain evidence="1 2">DSM 24412</strain>
    </source>
</reference>